<reference evidence="1" key="1">
    <citation type="submission" date="2021-01" db="EMBL/GenBank/DDBJ databases">
        <authorList>
            <person name="Corre E."/>
            <person name="Pelletier E."/>
            <person name="Niang G."/>
            <person name="Scheremetjew M."/>
            <person name="Finn R."/>
            <person name="Kale V."/>
            <person name="Holt S."/>
            <person name="Cochrane G."/>
            <person name="Meng A."/>
            <person name="Brown T."/>
            <person name="Cohen L."/>
        </authorList>
    </citation>
    <scope>NUCLEOTIDE SEQUENCE</scope>
    <source>
        <strain evidence="1">CCMP1594</strain>
    </source>
</reference>
<accession>A0A7S4GIJ4</accession>
<evidence type="ECO:0000313" key="1">
    <source>
        <dbReference type="EMBL" id="CAE0837826.1"/>
    </source>
</evidence>
<name>A0A7S4GIJ4_9EUGL</name>
<dbReference type="AlphaFoldDB" id="A0A7S4GIJ4"/>
<gene>
    <name evidence="1" type="ORF">EGYM00163_LOCUS49198</name>
</gene>
<sequence>MALNRVDARQRAFQAIDTSNPAGTWIDESGYNRCSSGVLCGNWQEDGILKESKAALGPGLHETLNPKADWGNPKEGRKFNKVPNFQSTEFLINARLDSDDWKSEKMQSYQGQQVNTRPDGTRSKAVSREILKATDQVLQQTAVQESPRGQYYWQSESSAMASNVGFKPARPRDPADPADSYLKQIPITSYWDGNNMRGTDGLTVASTDCPMKRNTNFSTPMGHFKKAPTHMF</sequence>
<proteinExistence type="predicted"/>
<dbReference type="EMBL" id="HBJA01142657">
    <property type="protein sequence ID" value="CAE0837826.1"/>
    <property type="molecule type" value="Transcribed_RNA"/>
</dbReference>
<organism evidence="1">
    <name type="scientific">Eutreptiella gymnastica</name>
    <dbReference type="NCBI Taxonomy" id="73025"/>
    <lineage>
        <taxon>Eukaryota</taxon>
        <taxon>Discoba</taxon>
        <taxon>Euglenozoa</taxon>
        <taxon>Euglenida</taxon>
        <taxon>Spirocuta</taxon>
        <taxon>Euglenophyceae</taxon>
        <taxon>Eutreptiales</taxon>
        <taxon>Eutreptiaceae</taxon>
        <taxon>Eutreptiella</taxon>
    </lineage>
</organism>
<protein>
    <submittedName>
        <fullName evidence="1">Uncharacterized protein</fullName>
    </submittedName>
</protein>